<organism evidence="8 9">
    <name type="scientific">Flavobacterium profundi</name>
    <dbReference type="NCBI Taxonomy" id="1774945"/>
    <lineage>
        <taxon>Bacteria</taxon>
        <taxon>Pseudomonadati</taxon>
        <taxon>Bacteroidota</taxon>
        <taxon>Flavobacteriia</taxon>
        <taxon>Flavobacteriales</taxon>
        <taxon>Flavobacteriaceae</taxon>
        <taxon>Flavobacterium</taxon>
    </lineage>
</organism>
<dbReference type="EMBL" id="WQLW01000003">
    <property type="protein sequence ID" value="MVO08659.1"/>
    <property type="molecule type" value="Genomic_DNA"/>
</dbReference>
<dbReference type="InterPro" id="IPR058245">
    <property type="entry name" value="NreC/VraR/RcsB-like_REC"/>
</dbReference>
<evidence type="ECO:0000259" key="7">
    <source>
        <dbReference type="PROSITE" id="PS50110"/>
    </source>
</evidence>
<dbReference type="PRINTS" id="PR00038">
    <property type="entry name" value="HTHLUXR"/>
</dbReference>
<dbReference type="InterPro" id="IPR000792">
    <property type="entry name" value="Tscrpt_reg_LuxR_C"/>
</dbReference>
<reference evidence="9" key="1">
    <citation type="submission" date="2019-05" db="EMBL/GenBank/DDBJ databases">
        <title>Flavobacterium profundi sp. nov., isolated from a deep-sea seamount.</title>
        <authorList>
            <person name="Zhang D.-C."/>
        </authorList>
    </citation>
    <scope>NUCLEOTIDE SEQUENCE [LARGE SCALE GENOMIC DNA]</scope>
    <source>
        <strain evidence="9">TP390</strain>
    </source>
</reference>
<sequence length="216" mass="24043">MCKRMLKTLLVDDHMLFLDGLGSILESHEGLELLPPVTRGKEALDIILNSDVDFLITDLNLPDISGVDLILKIKKAKPEIPILVLSMDCDRKEVKQILNAGAEGFMLKIAGKQELCKAIQKIVNGGTYYSSEITAIMMELIKNSSESNVSSNYLTTREMEILDLICKEYSNKEISEKLFISVSTIETHRSSMFGKTGSKNVVGLVRYAVENALVTW</sequence>
<dbReference type="AlphaFoldDB" id="A0A6I4IK96"/>
<keyword evidence="1 5" id="KW-0597">Phosphoprotein</keyword>
<dbReference type="Pfam" id="PF00072">
    <property type="entry name" value="Response_reg"/>
    <property type="match status" value="1"/>
</dbReference>
<dbReference type="GO" id="GO:0003677">
    <property type="term" value="F:DNA binding"/>
    <property type="evidence" value="ECO:0007669"/>
    <property type="project" value="UniProtKB-KW"/>
</dbReference>
<evidence type="ECO:0000313" key="9">
    <source>
        <dbReference type="Proteomes" id="UP000431264"/>
    </source>
</evidence>
<feature type="domain" description="HTH luxR-type" evidence="6">
    <location>
        <begin position="147"/>
        <end position="212"/>
    </location>
</feature>
<dbReference type="PANTHER" id="PTHR43214">
    <property type="entry name" value="TWO-COMPONENT RESPONSE REGULATOR"/>
    <property type="match status" value="1"/>
</dbReference>
<dbReference type="PROSITE" id="PS50043">
    <property type="entry name" value="HTH_LUXR_2"/>
    <property type="match status" value="1"/>
</dbReference>
<evidence type="ECO:0000256" key="4">
    <source>
        <dbReference type="ARBA" id="ARBA00023163"/>
    </source>
</evidence>
<proteinExistence type="predicted"/>
<dbReference type="InterPro" id="IPR011006">
    <property type="entry name" value="CheY-like_superfamily"/>
</dbReference>
<feature type="domain" description="Response regulatory" evidence="7">
    <location>
        <begin position="7"/>
        <end position="123"/>
    </location>
</feature>
<evidence type="ECO:0000259" key="6">
    <source>
        <dbReference type="PROSITE" id="PS50043"/>
    </source>
</evidence>
<dbReference type="Pfam" id="PF00196">
    <property type="entry name" value="GerE"/>
    <property type="match status" value="1"/>
</dbReference>
<protein>
    <submittedName>
        <fullName evidence="8">Response regulator</fullName>
    </submittedName>
</protein>
<dbReference type="PROSITE" id="PS50110">
    <property type="entry name" value="RESPONSE_REGULATORY"/>
    <property type="match status" value="1"/>
</dbReference>
<dbReference type="InterPro" id="IPR001789">
    <property type="entry name" value="Sig_transdc_resp-reg_receiver"/>
</dbReference>
<dbReference type="CDD" id="cd17535">
    <property type="entry name" value="REC_NarL-like"/>
    <property type="match status" value="1"/>
</dbReference>
<keyword evidence="9" id="KW-1185">Reference proteome</keyword>
<gene>
    <name evidence="8" type="ORF">GOQ30_05715</name>
</gene>
<dbReference type="OrthoDB" id="9795108at2"/>
<dbReference type="CDD" id="cd06170">
    <property type="entry name" value="LuxR_C_like"/>
    <property type="match status" value="1"/>
</dbReference>
<keyword evidence="3" id="KW-0238">DNA-binding</keyword>
<dbReference type="InterPro" id="IPR016032">
    <property type="entry name" value="Sig_transdc_resp-reg_C-effctor"/>
</dbReference>
<dbReference type="SMART" id="SM00421">
    <property type="entry name" value="HTH_LUXR"/>
    <property type="match status" value="1"/>
</dbReference>
<evidence type="ECO:0000313" key="8">
    <source>
        <dbReference type="EMBL" id="MVO08659.1"/>
    </source>
</evidence>
<dbReference type="InterPro" id="IPR039420">
    <property type="entry name" value="WalR-like"/>
</dbReference>
<comment type="caution">
    <text evidence="8">The sequence shown here is derived from an EMBL/GenBank/DDBJ whole genome shotgun (WGS) entry which is preliminary data.</text>
</comment>
<keyword evidence="2" id="KW-0805">Transcription regulation</keyword>
<evidence type="ECO:0000256" key="5">
    <source>
        <dbReference type="PROSITE-ProRule" id="PRU00169"/>
    </source>
</evidence>
<name>A0A6I4IK96_9FLAO</name>
<dbReference type="Proteomes" id="UP000431264">
    <property type="component" value="Unassembled WGS sequence"/>
</dbReference>
<keyword evidence="4" id="KW-0804">Transcription</keyword>
<evidence type="ECO:0000256" key="2">
    <source>
        <dbReference type="ARBA" id="ARBA00023015"/>
    </source>
</evidence>
<dbReference type="PANTHER" id="PTHR43214:SF41">
    <property type="entry name" value="NITRATE_NITRITE RESPONSE REGULATOR PROTEIN NARP"/>
    <property type="match status" value="1"/>
</dbReference>
<evidence type="ECO:0000256" key="3">
    <source>
        <dbReference type="ARBA" id="ARBA00023125"/>
    </source>
</evidence>
<dbReference type="GO" id="GO:0000160">
    <property type="term" value="P:phosphorelay signal transduction system"/>
    <property type="evidence" value="ECO:0007669"/>
    <property type="project" value="InterPro"/>
</dbReference>
<dbReference type="SUPFAM" id="SSF52172">
    <property type="entry name" value="CheY-like"/>
    <property type="match status" value="1"/>
</dbReference>
<evidence type="ECO:0000256" key="1">
    <source>
        <dbReference type="ARBA" id="ARBA00022553"/>
    </source>
</evidence>
<dbReference type="SUPFAM" id="SSF46894">
    <property type="entry name" value="C-terminal effector domain of the bipartite response regulators"/>
    <property type="match status" value="1"/>
</dbReference>
<dbReference type="Gene3D" id="3.40.50.2300">
    <property type="match status" value="1"/>
</dbReference>
<feature type="modified residue" description="4-aspartylphosphate" evidence="5">
    <location>
        <position position="58"/>
    </location>
</feature>
<dbReference type="SMART" id="SM00448">
    <property type="entry name" value="REC"/>
    <property type="match status" value="1"/>
</dbReference>
<accession>A0A6I4IK96</accession>
<dbReference type="GO" id="GO:0006355">
    <property type="term" value="P:regulation of DNA-templated transcription"/>
    <property type="evidence" value="ECO:0007669"/>
    <property type="project" value="InterPro"/>
</dbReference>